<evidence type="ECO:0000313" key="3">
    <source>
        <dbReference type="Proteomes" id="UP000784294"/>
    </source>
</evidence>
<dbReference type="Proteomes" id="UP000784294">
    <property type="component" value="Unassembled WGS sequence"/>
</dbReference>
<feature type="compositionally biased region" description="Basic and acidic residues" evidence="1">
    <location>
        <begin position="64"/>
        <end position="77"/>
    </location>
</feature>
<protein>
    <submittedName>
        <fullName evidence="2">Uncharacterized protein</fullName>
    </submittedName>
</protein>
<feature type="region of interest" description="Disordered" evidence="1">
    <location>
        <begin position="61"/>
        <end position="133"/>
    </location>
</feature>
<feature type="region of interest" description="Disordered" evidence="1">
    <location>
        <begin position="1"/>
        <end position="36"/>
    </location>
</feature>
<dbReference type="AlphaFoldDB" id="A0A3S5CS87"/>
<accession>A0A3S5CS87</accession>
<gene>
    <name evidence="2" type="ORF">PXEA_LOCUS25709</name>
</gene>
<sequence length="133" mass="13935">MAGATPGRRSIPTPPLCPSIPTASSAAGYPRTLGHSATSLTSLPLAATGSANSSLLLLAGSDSGYRRRQPDRSRDGCDGDDEIDDEDGEEEGGVVARARVQPGYGERHKPNAFPSLKSREMEMSGQHRRVGSS</sequence>
<comment type="caution">
    <text evidence="2">The sequence shown here is derived from an EMBL/GenBank/DDBJ whole genome shotgun (WGS) entry which is preliminary data.</text>
</comment>
<dbReference type="EMBL" id="CAAALY010132321">
    <property type="protein sequence ID" value="VEL32269.1"/>
    <property type="molecule type" value="Genomic_DNA"/>
</dbReference>
<name>A0A3S5CS87_9PLAT</name>
<evidence type="ECO:0000313" key="2">
    <source>
        <dbReference type="EMBL" id="VEL32269.1"/>
    </source>
</evidence>
<feature type="non-terminal residue" evidence="2">
    <location>
        <position position="133"/>
    </location>
</feature>
<evidence type="ECO:0000256" key="1">
    <source>
        <dbReference type="SAM" id="MobiDB-lite"/>
    </source>
</evidence>
<reference evidence="2" key="1">
    <citation type="submission" date="2018-11" db="EMBL/GenBank/DDBJ databases">
        <authorList>
            <consortium name="Pathogen Informatics"/>
        </authorList>
    </citation>
    <scope>NUCLEOTIDE SEQUENCE</scope>
</reference>
<organism evidence="2 3">
    <name type="scientific">Protopolystoma xenopodis</name>
    <dbReference type="NCBI Taxonomy" id="117903"/>
    <lineage>
        <taxon>Eukaryota</taxon>
        <taxon>Metazoa</taxon>
        <taxon>Spiralia</taxon>
        <taxon>Lophotrochozoa</taxon>
        <taxon>Platyhelminthes</taxon>
        <taxon>Monogenea</taxon>
        <taxon>Polyopisthocotylea</taxon>
        <taxon>Polystomatidea</taxon>
        <taxon>Polystomatidae</taxon>
        <taxon>Protopolystoma</taxon>
    </lineage>
</organism>
<feature type="compositionally biased region" description="Acidic residues" evidence="1">
    <location>
        <begin position="78"/>
        <end position="92"/>
    </location>
</feature>
<proteinExistence type="predicted"/>
<keyword evidence="3" id="KW-1185">Reference proteome</keyword>